<dbReference type="PhylomeDB" id="R7QI52"/>
<dbReference type="RefSeq" id="XP_005717625.1">
    <property type="nucleotide sequence ID" value="XM_005717568.1"/>
</dbReference>
<proteinExistence type="predicted"/>
<dbReference type="KEGG" id="ccp:CHC_T00005908001"/>
<feature type="domain" description="EF-hand" evidence="2">
    <location>
        <begin position="57"/>
        <end position="92"/>
    </location>
</feature>
<evidence type="ECO:0000256" key="1">
    <source>
        <dbReference type="ARBA" id="ARBA00022837"/>
    </source>
</evidence>
<keyword evidence="4" id="KW-1185">Reference proteome</keyword>
<sequence>MLGPFTKSPAFKSGVREVFKKVDNDNSGHIDKDELTFAMSKLHFKLYKKSPGVTEPPSAEKVNSLLAKFDTDRSGSLTEDEFHSFASDWFDRNGIVFLKHVFTTSFLSMFALPAIADVVQRETPLVRRLPGGVFKVLFGVVFKLVAARFPVRA</sequence>
<dbReference type="SMART" id="SM00054">
    <property type="entry name" value="EFh"/>
    <property type="match status" value="2"/>
</dbReference>
<dbReference type="GO" id="GO:0005509">
    <property type="term" value="F:calcium ion binding"/>
    <property type="evidence" value="ECO:0007669"/>
    <property type="project" value="InterPro"/>
</dbReference>
<dbReference type="OrthoDB" id="26525at2759"/>
<accession>R7QI52</accession>
<dbReference type="InterPro" id="IPR002048">
    <property type="entry name" value="EF_hand_dom"/>
</dbReference>
<dbReference type="SUPFAM" id="SSF47473">
    <property type="entry name" value="EF-hand"/>
    <property type="match status" value="1"/>
</dbReference>
<evidence type="ECO:0000313" key="3">
    <source>
        <dbReference type="EMBL" id="CDF37754.1"/>
    </source>
</evidence>
<gene>
    <name evidence="3" type="ORF">CHC_T00005908001</name>
</gene>
<dbReference type="EMBL" id="HG001865">
    <property type="protein sequence ID" value="CDF37754.1"/>
    <property type="molecule type" value="Genomic_DNA"/>
</dbReference>
<dbReference type="GeneID" id="17325339"/>
<keyword evidence="1" id="KW-0106">Calcium</keyword>
<dbReference type="Proteomes" id="UP000012073">
    <property type="component" value="Unassembled WGS sequence"/>
</dbReference>
<evidence type="ECO:0000259" key="2">
    <source>
        <dbReference type="PROSITE" id="PS50222"/>
    </source>
</evidence>
<dbReference type="PROSITE" id="PS50222">
    <property type="entry name" value="EF_HAND_2"/>
    <property type="match status" value="2"/>
</dbReference>
<organism evidence="3 4">
    <name type="scientific">Chondrus crispus</name>
    <name type="common">Carrageen Irish moss</name>
    <name type="synonym">Polymorpha crispa</name>
    <dbReference type="NCBI Taxonomy" id="2769"/>
    <lineage>
        <taxon>Eukaryota</taxon>
        <taxon>Rhodophyta</taxon>
        <taxon>Florideophyceae</taxon>
        <taxon>Rhodymeniophycidae</taxon>
        <taxon>Gigartinales</taxon>
        <taxon>Gigartinaceae</taxon>
        <taxon>Chondrus</taxon>
    </lineage>
</organism>
<name>R7QI52_CHOCR</name>
<reference evidence="4" key="1">
    <citation type="journal article" date="2013" name="Proc. Natl. Acad. Sci. U.S.A.">
        <title>Genome structure and metabolic features in the red seaweed Chondrus crispus shed light on evolution of the Archaeplastida.</title>
        <authorList>
            <person name="Collen J."/>
            <person name="Porcel B."/>
            <person name="Carre W."/>
            <person name="Ball S.G."/>
            <person name="Chaparro C."/>
            <person name="Tonon T."/>
            <person name="Barbeyron T."/>
            <person name="Michel G."/>
            <person name="Noel B."/>
            <person name="Valentin K."/>
            <person name="Elias M."/>
            <person name="Artiguenave F."/>
            <person name="Arun A."/>
            <person name="Aury J.M."/>
            <person name="Barbosa-Neto J.F."/>
            <person name="Bothwell J.H."/>
            <person name="Bouget F.Y."/>
            <person name="Brillet L."/>
            <person name="Cabello-Hurtado F."/>
            <person name="Capella-Gutierrez S."/>
            <person name="Charrier B."/>
            <person name="Cladiere L."/>
            <person name="Cock J.M."/>
            <person name="Coelho S.M."/>
            <person name="Colleoni C."/>
            <person name="Czjzek M."/>
            <person name="Da Silva C."/>
            <person name="Delage L."/>
            <person name="Denoeud F."/>
            <person name="Deschamps P."/>
            <person name="Dittami S.M."/>
            <person name="Gabaldon T."/>
            <person name="Gachon C.M."/>
            <person name="Groisillier A."/>
            <person name="Herve C."/>
            <person name="Jabbari K."/>
            <person name="Katinka M."/>
            <person name="Kloareg B."/>
            <person name="Kowalczyk N."/>
            <person name="Labadie K."/>
            <person name="Leblanc C."/>
            <person name="Lopez P.J."/>
            <person name="McLachlan D.H."/>
            <person name="Meslet-Cladiere L."/>
            <person name="Moustafa A."/>
            <person name="Nehr Z."/>
            <person name="Nyvall Collen P."/>
            <person name="Panaud O."/>
            <person name="Partensky F."/>
            <person name="Poulain J."/>
            <person name="Rensing S.A."/>
            <person name="Rousvoal S."/>
            <person name="Samson G."/>
            <person name="Symeonidi A."/>
            <person name="Weissenbach J."/>
            <person name="Zambounis A."/>
            <person name="Wincker P."/>
            <person name="Boyen C."/>
        </authorList>
    </citation>
    <scope>NUCLEOTIDE SEQUENCE [LARGE SCALE GENOMIC DNA]</scope>
    <source>
        <strain evidence="4">cv. Stackhouse</strain>
    </source>
</reference>
<dbReference type="OMA" id="NDNSGHI"/>
<dbReference type="PROSITE" id="PS00018">
    <property type="entry name" value="EF_HAND_1"/>
    <property type="match status" value="2"/>
</dbReference>
<feature type="domain" description="EF-hand" evidence="2">
    <location>
        <begin position="10"/>
        <end position="45"/>
    </location>
</feature>
<dbReference type="Gene3D" id="1.10.238.10">
    <property type="entry name" value="EF-hand"/>
    <property type="match status" value="1"/>
</dbReference>
<dbReference type="CDD" id="cd00051">
    <property type="entry name" value="EFh"/>
    <property type="match status" value="1"/>
</dbReference>
<dbReference type="InterPro" id="IPR018247">
    <property type="entry name" value="EF_Hand_1_Ca_BS"/>
</dbReference>
<protein>
    <recommendedName>
        <fullName evidence="2">EF-hand domain-containing protein</fullName>
    </recommendedName>
</protein>
<dbReference type="InterPro" id="IPR011992">
    <property type="entry name" value="EF-hand-dom_pair"/>
</dbReference>
<dbReference type="AlphaFoldDB" id="R7QI52"/>
<evidence type="ECO:0000313" key="4">
    <source>
        <dbReference type="Proteomes" id="UP000012073"/>
    </source>
</evidence>
<dbReference type="Pfam" id="PF13499">
    <property type="entry name" value="EF-hand_7"/>
    <property type="match status" value="1"/>
</dbReference>
<dbReference type="Gramene" id="CDF37754">
    <property type="protein sequence ID" value="CDF37754"/>
    <property type="gene ID" value="CHC_T00005908001"/>
</dbReference>